<keyword evidence="3" id="KW-1185">Reference proteome</keyword>
<feature type="transmembrane region" description="Helical" evidence="1">
    <location>
        <begin position="251"/>
        <end position="278"/>
    </location>
</feature>
<dbReference type="AlphaFoldDB" id="A0A225DCI5"/>
<dbReference type="Pfam" id="PF12576">
    <property type="entry name" value="DUF3754"/>
    <property type="match status" value="1"/>
</dbReference>
<accession>A0A225DCI5</accession>
<dbReference type="EMBL" id="NIDE01000019">
    <property type="protein sequence ID" value="OWK35026.1"/>
    <property type="molecule type" value="Genomic_DNA"/>
</dbReference>
<evidence type="ECO:0000256" key="1">
    <source>
        <dbReference type="SAM" id="Phobius"/>
    </source>
</evidence>
<keyword evidence="1" id="KW-0812">Transmembrane</keyword>
<gene>
    <name evidence="2" type="ORF">FRUB_09868</name>
</gene>
<comment type="caution">
    <text evidence="2">The sequence shown here is derived from an EMBL/GenBank/DDBJ whole genome shotgun (WGS) entry which is preliminary data.</text>
</comment>
<protein>
    <recommendedName>
        <fullName evidence="4">DUF3754 domain-containing protein</fullName>
    </recommendedName>
</protein>
<reference evidence="3" key="1">
    <citation type="submission" date="2017-06" db="EMBL/GenBank/DDBJ databases">
        <title>Genome analysis of Fimbriiglobus ruber SP5, the first member of the order Planctomycetales with confirmed chitinolytic capability.</title>
        <authorList>
            <person name="Ravin N.V."/>
            <person name="Rakitin A.L."/>
            <person name="Ivanova A.A."/>
            <person name="Beletsky A.V."/>
            <person name="Kulichevskaya I.S."/>
            <person name="Mardanov A.V."/>
            <person name="Dedysh S.N."/>
        </authorList>
    </citation>
    <scope>NUCLEOTIDE SEQUENCE [LARGE SCALE GENOMIC DNA]</scope>
    <source>
        <strain evidence="3">SP5</strain>
    </source>
</reference>
<organism evidence="2 3">
    <name type="scientific">Fimbriiglobus ruber</name>
    <dbReference type="NCBI Taxonomy" id="1908690"/>
    <lineage>
        <taxon>Bacteria</taxon>
        <taxon>Pseudomonadati</taxon>
        <taxon>Planctomycetota</taxon>
        <taxon>Planctomycetia</taxon>
        <taxon>Gemmatales</taxon>
        <taxon>Gemmataceae</taxon>
        <taxon>Fimbriiglobus</taxon>
    </lineage>
</organism>
<sequence>MAIHPDREHFIPLRASDLVDALCTRAGPADGQHLNLVDQNEFRRFARAAAAHVHAQYRDNLDRLKTAYAPFDPDTDLKTVAPPTDAARDAALDGLFDGIAHLLEKANYTQMTREEFVSVMEGASDWGVDMDVAWAAFDRLEVFVRGIGHTRRFRRKWYRLWRREEIAVPTFRRVLVAVKQRPHPRLGVGADTRSVFLKLFKDIPRMDVEMLLPATRVKMPKFDRVKLGGSISSSVGYGVYKLSTLSFDAMMAALSGAAGVLGVMTLATPIAVLLGYGYSTYASFVTQKQTYLYNLAQSLYYQNLDNNAGVIYRMLDEAEEQELREILLAYFYLWRFAGDGGWTAAELDDYVELDLERLLETEVDFEIEDALGKLVALGLVTQDGDRYAALPVAAARDRFAALWGRLGAADESAVCELVG</sequence>
<keyword evidence="1" id="KW-1133">Transmembrane helix</keyword>
<dbReference type="PANTHER" id="PTHR33645:SF11">
    <property type="entry name" value="AMINOPEPTIDASE (DUF3754)"/>
    <property type="match status" value="1"/>
</dbReference>
<dbReference type="PANTHER" id="PTHR33645">
    <property type="entry name" value="AMINOPEPTIDASE (DUF3754)"/>
    <property type="match status" value="1"/>
</dbReference>
<keyword evidence="1" id="KW-0472">Membrane</keyword>
<dbReference type="Proteomes" id="UP000214646">
    <property type="component" value="Unassembled WGS sequence"/>
</dbReference>
<proteinExistence type="predicted"/>
<dbReference type="InterPro" id="IPR022227">
    <property type="entry name" value="DUF3754"/>
</dbReference>
<evidence type="ECO:0008006" key="4">
    <source>
        <dbReference type="Google" id="ProtNLM"/>
    </source>
</evidence>
<evidence type="ECO:0000313" key="3">
    <source>
        <dbReference type="Proteomes" id="UP000214646"/>
    </source>
</evidence>
<dbReference type="RefSeq" id="WP_088260235.1">
    <property type="nucleotide sequence ID" value="NZ_NIDE01000019.1"/>
</dbReference>
<evidence type="ECO:0000313" key="2">
    <source>
        <dbReference type="EMBL" id="OWK35026.1"/>
    </source>
</evidence>
<name>A0A225DCI5_9BACT</name>
<dbReference type="OrthoDB" id="445083at2"/>